<dbReference type="PANTHER" id="PTHR35812:SF1">
    <property type="entry name" value="LIPOPROTEIN"/>
    <property type="match status" value="1"/>
</dbReference>
<organism evidence="3 4">
    <name type="scientific">Pseudoalteromonas luteoviolacea</name>
    <dbReference type="NCBI Taxonomy" id="43657"/>
    <lineage>
        <taxon>Bacteria</taxon>
        <taxon>Pseudomonadati</taxon>
        <taxon>Pseudomonadota</taxon>
        <taxon>Gammaproteobacteria</taxon>
        <taxon>Alteromonadales</taxon>
        <taxon>Pseudoalteromonadaceae</taxon>
        <taxon>Pseudoalteromonas</taxon>
    </lineage>
</organism>
<feature type="chain" id="PRO_5002135605" description="Lcl C-terminal domain-containing protein" evidence="1">
    <location>
        <begin position="19"/>
        <end position="178"/>
    </location>
</feature>
<evidence type="ECO:0000259" key="2">
    <source>
        <dbReference type="Pfam" id="PF07603"/>
    </source>
</evidence>
<evidence type="ECO:0000313" key="4">
    <source>
        <dbReference type="Proteomes" id="UP000031327"/>
    </source>
</evidence>
<feature type="domain" description="Lcl C-terminal" evidence="2">
    <location>
        <begin position="42"/>
        <end position="169"/>
    </location>
</feature>
<dbReference type="InterPro" id="IPR011460">
    <property type="entry name" value="Lcl_C"/>
</dbReference>
<dbReference type="AlphaFoldDB" id="A0A0C1MT24"/>
<sequence length="178" mass="20071">MQIKMILAAALFSPFAIAQQCASSTSVPLSTPDDRFIINTDGTVCDTKTDIMWQRCTFGFVYNAETESCDNKEQQLNWQQALAAANNSRLGDYDDWQLPNVKELATLVERSCEDPAINMTVFLGNHSGNYWTNTTNVKDISRAWTYQFSDGLNDSSSIKTSDAFVRLMRYTFCPKSEQ</sequence>
<dbReference type="Pfam" id="PF07603">
    <property type="entry name" value="Lcl_C"/>
    <property type="match status" value="1"/>
</dbReference>
<reference evidence="3 4" key="1">
    <citation type="submission" date="2014-12" db="EMBL/GenBank/DDBJ databases">
        <title>Draft Genome Sequence of Pseudoalteromonas luteoviolacea HI1.</title>
        <authorList>
            <person name="Asahina A.Y."/>
            <person name="Hadfield M.G."/>
        </authorList>
    </citation>
    <scope>NUCLEOTIDE SEQUENCE [LARGE SCALE GENOMIC DNA]</scope>
    <source>
        <strain evidence="3 4">HI1</strain>
    </source>
</reference>
<accession>A0A0C1MT24</accession>
<feature type="signal peptide" evidence="1">
    <location>
        <begin position="1"/>
        <end position="18"/>
    </location>
</feature>
<protein>
    <recommendedName>
        <fullName evidence="2">Lcl C-terminal domain-containing protein</fullName>
    </recommendedName>
</protein>
<dbReference type="OrthoDB" id="9793251at2"/>
<evidence type="ECO:0000256" key="1">
    <source>
        <dbReference type="SAM" id="SignalP"/>
    </source>
</evidence>
<dbReference type="Proteomes" id="UP000031327">
    <property type="component" value="Unassembled WGS sequence"/>
</dbReference>
<keyword evidence="1" id="KW-0732">Signal</keyword>
<dbReference type="EMBL" id="JWIC01000004">
    <property type="protein sequence ID" value="KID57993.1"/>
    <property type="molecule type" value="Genomic_DNA"/>
</dbReference>
<evidence type="ECO:0000313" key="3">
    <source>
        <dbReference type="EMBL" id="KID57993.1"/>
    </source>
</evidence>
<name>A0A0C1MT24_9GAMM</name>
<comment type="caution">
    <text evidence="3">The sequence shown here is derived from an EMBL/GenBank/DDBJ whole genome shotgun (WGS) entry which is preliminary data.</text>
</comment>
<dbReference type="RefSeq" id="WP_039608290.1">
    <property type="nucleotide sequence ID" value="NZ_JWIC01000004.1"/>
</dbReference>
<proteinExistence type="predicted"/>
<gene>
    <name evidence="3" type="ORF">JF50_04430</name>
</gene>
<dbReference type="PANTHER" id="PTHR35812">
    <property type="entry name" value="LIPOPROTEIN"/>
    <property type="match status" value="1"/>
</dbReference>